<evidence type="ECO:0000313" key="3">
    <source>
        <dbReference type="Proteomes" id="UP001501170"/>
    </source>
</evidence>
<comment type="caution">
    <text evidence="2">The sequence shown here is derived from an EMBL/GenBank/DDBJ whole genome shotgun (WGS) entry which is preliminary data.</text>
</comment>
<evidence type="ECO:0000313" key="2">
    <source>
        <dbReference type="EMBL" id="GAA2372403.1"/>
    </source>
</evidence>
<proteinExistence type="predicted"/>
<evidence type="ECO:0000256" key="1">
    <source>
        <dbReference type="SAM" id="MobiDB-lite"/>
    </source>
</evidence>
<feature type="compositionally biased region" description="Basic and acidic residues" evidence="1">
    <location>
        <begin position="1"/>
        <end position="11"/>
    </location>
</feature>
<dbReference type="Proteomes" id="UP001501170">
    <property type="component" value="Unassembled WGS sequence"/>
</dbReference>
<name>A0ABN3H8H4_9ACTN</name>
<organism evidence="2 3">
    <name type="scientific">Gordonia cholesterolivorans</name>
    <dbReference type="NCBI Taxonomy" id="559625"/>
    <lineage>
        <taxon>Bacteria</taxon>
        <taxon>Bacillati</taxon>
        <taxon>Actinomycetota</taxon>
        <taxon>Actinomycetes</taxon>
        <taxon>Mycobacteriales</taxon>
        <taxon>Gordoniaceae</taxon>
        <taxon>Gordonia</taxon>
    </lineage>
</organism>
<reference evidence="2 3" key="1">
    <citation type="journal article" date="2019" name="Int. J. Syst. Evol. Microbiol.">
        <title>The Global Catalogue of Microorganisms (GCM) 10K type strain sequencing project: providing services to taxonomists for standard genome sequencing and annotation.</title>
        <authorList>
            <consortium name="The Broad Institute Genomics Platform"/>
            <consortium name="The Broad Institute Genome Sequencing Center for Infectious Disease"/>
            <person name="Wu L."/>
            <person name="Ma J."/>
        </authorList>
    </citation>
    <scope>NUCLEOTIDE SEQUENCE [LARGE SCALE GENOMIC DNA]</scope>
    <source>
        <strain evidence="2 3">JCM 16227</strain>
    </source>
</reference>
<sequence length="45" mass="5922">MAFDNNRRPEQNNRQNFGFAHPAPRRRRERRWDARNHRWYWIWVR</sequence>
<dbReference type="EMBL" id="BAAARB010000004">
    <property type="protein sequence ID" value="GAA2372403.1"/>
    <property type="molecule type" value="Genomic_DNA"/>
</dbReference>
<gene>
    <name evidence="2" type="ORF">GCM10009855_09590</name>
</gene>
<keyword evidence="3" id="KW-1185">Reference proteome</keyword>
<feature type="region of interest" description="Disordered" evidence="1">
    <location>
        <begin position="1"/>
        <end position="29"/>
    </location>
</feature>
<accession>A0ABN3H8H4</accession>
<dbReference type="RefSeq" id="WP_156150514.1">
    <property type="nucleotide sequence ID" value="NZ_BAAARB010000004.1"/>
</dbReference>
<protein>
    <submittedName>
        <fullName evidence="2">Uncharacterized protein</fullName>
    </submittedName>
</protein>